<dbReference type="NCBIfam" id="TIGR00229">
    <property type="entry name" value="sensory_box"/>
    <property type="match status" value="1"/>
</dbReference>
<name>A0A3A3G8M1_9BURK</name>
<protein>
    <submittedName>
        <fullName evidence="8">PAS domain S-box protein</fullName>
    </submittedName>
</protein>
<dbReference type="Gene3D" id="6.10.250.490">
    <property type="match status" value="1"/>
</dbReference>
<sequence length="680" mass="75687">MAEHVVQFYENDQFLIEKVSDFISAGLDAGAAGIVIATAVHLQALEKSLRISSDQENYIALEAESLLSKFMIDGRPHEQRFREVMGDILTQASANGSRRVRAFGEMAALLYATENHAAAIRLEQLWNDLAKDYAFSLLCAYPMAAFSGEEHCKSFFHVCTAHSEVCPAPGKQESPGPADLQRSIALLQQRTHALETEVARRQQAQQLLQESEERFRSLVHMSSDWYWEQDAQMRFTRVFAHRAGASSVAPESMVGMAPIKLSTHWDASKQLAFETAWVSRQPYHDLESCLNTPGSPTRHFRSSGQPMFDAAGQFIGYQGVTKEVTEHVRNIEDLRRFRAAMDATADAIFLVDHGSLMFVDANATACRLVGYTREELLRLSGADLGSVSPEVLRSLSEDLVRGKDRGVETIWMRHKDGSRLSVEMQRHALHSGQDWIIVVVARDITERKRTEAALRQSQEDLRQLAAHQEHIKEEERKCIAREIHDELGGVLTGIKANISVSLARAAGAGRLPDPLLVDSASLADAAIETVRRVITDLRPSVLDQLGVWAALDWYAGQIQERTGLQCRCVVSNSAAITELDPERSTMLFRVVQEALTNVVRHAAASHVTISVLREQDDIVVEIRDDGKGMDMQRLLDGQSWGILGMHERTRHFGGNINIDGTLGKGTAVLLRLPLEQEDVK</sequence>
<dbReference type="PROSITE" id="PS50109">
    <property type="entry name" value="HIS_KIN"/>
    <property type="match status" value="1"/>
</dbReference>
<evidence type="ECO:0000256" key="2">
    <source>
        <dbReference type="ARBA" id="ARBA00022777"/>
    </source>
</evidence>
<gene>
    <name evidence="8" type="ORF">D3878_22375</name>
</gene>
<dbReference type="InterPro" id="IPR003594">
    <property type="entry name" value="HATPase_dom"/>
</dbReference>
<evidence type="ECO:0000259" key="6">
    <source>
        <dbReference type="PROSITE" id="PS50112"/>
    </source>
</evidence>
<reference evidence="9" key="1">
    <citation type="submission" date="2018-09" db="EMBL/GenBank/DDBJ databases">
        <authorList>
            <person name="Zhu H."/>
        </authorList>
    </citation>
    <scope>NUCLEOTIDE SEQUENCE [LARGE SCALE GENOMIC DNA]</scope>
    <source>
        <strain evidence="9">K1S02-23</strain>
    </source>
</reference>
<evidence type="ECO:0000313" key="8">
    <source>
        <dbReference type="EMBL" id="RJG03995.1"/>
    </source>
</evidence>
<dbReference type="InterPro" id="IPR025847">
    <property type="entry name" value="MEDS_domain"/>
</dbReference>
<evidence type="ECO:0000259" key="7">
    <source>
        <dbReference type="PROSITE" id="PS50113"/>
    </source>
</evidence>
<dbReference type="InterPro" id="IPR050482">
    <property type="entry name" value="Sensor_HK_TwoCompSys"/>
</dbReference>
<dbReference type="CDD" id="cd00130">
    <property type="entry name" value="PAS"/>
    <property type="match status" value="1"/>
</dbReference>
<dbReference type="Pfam" id="PF14417">
    <property type="entry name" value="MEDS"/>
    <property type="match status" value="1"/>
</dbReference>
<dbReference type="PANTHER" id="PTHR24421">
    <property type="entry name" value="NITRATE/NITRITE SENSOR PROTEIN NARX-RELATED"/>
    <property type="match status" value="1"/>
</dbReference>
<feature type="domain" description="Histidine kinase" evidence="5">
    <location>
        <begin position="587"/>
        <end position="676"/>
    </location>
</feature>
<dbReference type="EMBL" id="QYUQ01000002">
    <property type="protein sequence ID" value="RJG03995.1"/>
    <property type="molecule type" value="Genomic_DNA"/>
</dbReference>
<dbReference type="InterPro" id="IPR000700">
    <property type="entry name" value="PAS-assoc_C"/>
</dbReference>
<proteinExistence type="predicted"/>
<comment type="caution">
    <text evidence="8">The sequence shown here is derived from an EMBL/GenBank/DDBJ whole genome shotgun (WGS) entry which is preliminary data.</text>
</comment>
<dbReference type="InterPro" id="IPR036890">
    <property type="entry name" value="HATPase_C_sf"/>
</dbReference>
<dbReference type="OrthoDB" id="9797605at2"/>
<dbReference type="InterPro" id="IPR005467">
    <property type="entry name" value="His_kinase_dom"/>
</dbReference>
<keyword evidence="9" id="KW-1185">Reference proteome</keyword>
<dbReference type="Gene3D" id="3.30.450.20">
    <property type="entry name" value="PAS domain"/>
    <property type="match status" value="2"/>
</dbReference>
<dbReference type="GO" id="GO:0000155">
    <property type="term" value="F:phosphorelay sensor kinase activity"/>
    <property type="evidence" value="ECO:0007669"/>
    <property type="project" value="InterPro"/>
</dbReference>
<dbReference type="InterPro" id="IPR011712">
    <property type="entry name" value="Sig_transdc_His_kin_sub3_dim/P"/>
</dbReference>
<dbReference type="Pfam" id="PF13426">
    <property type="entry name" value="PAS_9"/>
    <property type="match status" value="1"/>
</dbReference>
<dbReference type="Proteomes" id="UP000266327">
    <property type="component" value="Unassembled WGS sequence"/>
</dbReference>
<dbReference type="GO" id="GO:0016020">
    <property type="term" value="C:membrane"/>
    <property type="evidence" value="ECO:0007669"/>
    <property type="project" value="InterPro"/>
</dbReference>
<dbReference type="CDD" id="cd16917">
    <property type="entry name" value="HATPase_UhpB-NarQ-NarX-like"/>
    <property type="match status" value="1"/>
</dbReference>
<keyword evidence="3" id="KW-0902">Two-component regulatory system</keyword>
<dbReference type="Pfam" id="PF07730">
    <property type="entry name" value="HisKA_3"/>
    <property type="match status" value="1"/>
</dbReference>
<feature type="domain" description="PAC" evidence="7">
    <location>
        <begin position="405"/>
        <end position="456"/>
    </location>
</feature>
<feature type="domain" description="PAS" evidence="6">
    <location>
        <begin position="333"/>
        <end position="377"/>
    </location>
</feature>
<evidence type="ECO:0000313" key="9">
    <source>
        <dbReference type="Proteomes" id="UP000266327"/>
    </source>
</evidence>
<keyword evidence="2" id="KW-0418">Kinase</keyword>
<evidence type="ECO:0000256" key="1">
    <source>
        <dbReference type="ARBA" id="ARBA00022679"/>
    </source>
</evidence>
<organism evidence="8 9">
    <name type="scientific">Noviherbaspirillum sedimenti</name>
    <dbReference type="NCBI Taxonomy" id="2320865"/>
    <lineage>
        <taxon>Bacteria</taxon>
        <taxon>Pseudomonadati</taxon>
        <taxon>Pseudomonadota</taxon>
        <taxon>Betaproteobacteria</taxon>
        <taxon>Burkholderiales</taxon>
        <taxon>Oxalobacteraceae</taxon>
        <taxon>Noviherbaspirillum</taxon>
    </lineage>
</organism>
<evidence type="ECO:0000256" key="4">
    <source>
        <dbReference type="SAM" id="Coils"/>
    </source>
</evidence>
<dbReference type="AlphaFoldDB" id="A0A3A3G8M1"/>
<dbReference type="SMART" id="SM00091">
    <property type="entry name" value="PAS"/>
    <property type="match status" value="1"/>
</dbReference>
<feature type="coiled-coil region" evidence="4">
    <location>
        <begin position="447"/>
        <end position="477"/>
    </location>
</feature>
<dbReference type="InterPro" id="IPR000014">
    <property type="entry name" value="PAS"/>
</dbReference>
<dbReference type="SMART" id="SM00387">
    <property type="entry name" value="HATPase_c"/>
    <property type="match status" value="1"/>
</dbReference>
<dbReference type="Gene3D" id="3.30.565.10">
    <property type="entry name" value="Histidine kinase-like ATPase, C-terminal domain"/>
    <property type="match status" value="1"/>
</dbReference>
<dbReference type="SUPFAM" id="SSF55785">
    <property type="entry name" value="PYP-like sensor domain (PAS domain)"/>
    <property type="match status" value="2"/>
</dbReference>
<dbReference type="PROSITE" id="PS50113">
    <property type="entry name" value="PAC"/>
    <property type="match status" value="2"/>
</dbReference>
<dbReference type="GO" id="GO:0046983">
    <property type="term" value="F:protein dimerization activity"/>
    <property type="evidence" value="ECO:0007669"/>
    <property type="project" value="InterPro"/>
</dbReference>
<dbReference type="RefSeq" id="WP_119787479.1">
    <property type="nucleotide sequence ID" value="NZ_QYUQ01000002.1"/>
</dbReference>
<dbReference type="SUPFAM" id="SSF55874">
    <property type="entry name" value="ATPase domain of HSP90 chaperone/DNA topoisomerase II/histidine kinase"/>
    <property type="match status" value="1"/>
</dbReference>
<dbReference type="PANTHER" id="PTHR24421:SF59">
    <property type="entry name" value="OXYGEN SENSOR HISTIDINE KINASE NREB"/>
    <property type="match status" value="1"/>
</dbReference>
<keyword evidence="1" id="KW-0808">Transferase</keyword>
<dbReference type="Gene3D" id="1.20.5.1930">
    <property type="match status" value="1"/>
</dbReference>
<evidence type="ECO:0000259" key="5">
    <source>
        <dbReference type="PROSITE" id="PS50109"/>
    </source>
</evidence>
<dbReference type="Pfam" id="PF02518">
    <property type="entry name" value="HATPase_c"/>
    <property type="match status" value="1"/>
</dbReference>
<accession>A0A3A3G8M1</accession>
<evidence type="ECO:0000256" key="3">
    <source>
        <dbReference type="ARBA" id="ARBA00023012"/>
    </source>
</evidence>
<dbReference type="InterPro" id="IPR035965">
    <property type="entry name" value="PAS-like_dom_sf"/>
</dbReference>
<dbReference type="PROSITE" id="PS50112">
    <property type="entry name" value="PAS"/>
    <property type="match status" value="1"/>
</dbReference>
<keyword evidence="4" id="KW-0175">Coiled coil</keyword>
<feature type="domain" description="PAC" evidence="7">
    <location>
        <begin position="284"/>
        <end position="336"/>
    </location>
</feature>